<keyword evidence="7 8" id="KW-0472">Membrane</keyword>
<evidence type="ECO:0000256" key="6">
    <source>
        <dbReference type="ARBA" id="ARBA00022989"/>
    </source>
</evidence>
<reference evidence="9" key="1">
    <citation type="submission" date="2024-05" db="EMBL/GenBank/DDBJ databases">
        <title>Campylobacter coli isolated from environmental waters in Slovenia.</title>
        <authorList>
            <person name="Zautner A.E."/>
            <person name="Bunk B."/>
            <person name="Riedel T."/>
            <person name="Sproeer C."/>
        </authorList>
    </citation>
    <scope>NUCLEOTIDE SEQUENCE</scope>
    <source>
        <strain evidence="9">CCS1377</strain>
    </source>
</reference>
<dbReference type="EMBL" id="CP155620">
    <property type="protein sequence ID" value="XBJ29975.1"/>
    <property type="molecule type" value="Genomic_DNA"/>
</dbReference>
<feature type="transmembrane region" description="Helical" evidence="8">
    <location>
        <begin position="91"/>
        <end position="111"/>
    </location>
</feature>
<dbReference type="PANTHER" id="PTHR30330:SF14">
    <property type="entry name" value="SODIUM_AMINO ACID (ALANINE) SYMPORTER"/>
    <property type="match status" value="1"/>
</dbReference>
<sequence>MYDLLLNINDFFVTYILVGALLLLGVVYSFVFNFAQIFKFKHSIAYFFKNNQSDKLASLRSLAISICAQVGVGSVVGVATAIKAGGAGAVFWMWVGAFLGMASIMAEVLLAQKFRIFKNNQYLGGPAFYILEGLKGILGTRFAKILSYTFALSLIIALGFIGQMTQSNAIAISFKDAFGINEIISGLFVALLGAFVIFGGVKRIVLFSEFLAPFMAVLYLLCTAYVLFKFSDKILFCLEFIFISAFNPEAVMGGLLGIGVKEALHYGISRGLIANEAGMGSIPHAYVNSKDSNPLNLAFSAMLSVFITTMLICTATALIILLTNTQNLNSDIMMQNAFIVVFGNFGSIILALCIFFFAFTTIIAWYYFARINVLFLFNEKILAIFKILVLFFIILGAILQIDLVWELSDFFNTLMVIPNALALILLLPLVRKIYKECKKKAQCNF</sequence>
<dbReference type="GO" id="GO:0005283">
    <property type="term" value="F:amino acid:sodium symporter activity"/>
    <property type="evidence" value="ECO:0007669"/>
    <property type="project" value="InterPro"/>
</dbReference>
<keyword evidence="8" id="KW-0769">Symport</keyword>
<evidence type="ECO:0000256" key="4">
    <source>
        <dbReference type="ARBA" id="ARBA00022475"/>
    </source>
</evidence>
<evidence type="ECO:0000256" key="2">
    <source>
        <dbReference type="ARBA" id="ARBA00009261"/>
    </source>
</evidence>
<evidence type="ECO:0000313" key="9">
    <source>
        <dbReference type="EMBL" id="XBJ29975.1"/>
    </source>
</evidence>
<dbReference type="Pfam" id="PF01235">
    <property type="entry name" value="Na_Ala_symp"/>
    <property type="match status" value="1"/>
</dbReference>
<feature type="transmembrane region" description="Helical" evidence="8">
    <location>
        <begin position="177"/>
        <end position="198"/>
    </location>
</feature>
<proteinExistence type="inferred from homology"/>
<dbReference type="PROSITE" id="PS00873">
    <property type="entry name" value="NA_ALANINE_SYMP"/>
    <property type="match status" value="1"/>
</dbReference>
<evidence type="ECO:0000256" key="8">
    <source>
        <dbReference type="RuleBase" id="RU363064"/>
    </source>
</evidence>
<feature type="transmembrane region" description="Helical" evidence="8">
    <location>
        <begin position="56"/>
        <end position="79"/>
    </location>
</feature>
<dbReference type="PANTHER" id="PTHR30330">
    <property type="entry name" value="AGSS FAMILY TRANSPORTER, SODIUM-ALANINE"/>
    <property type="match status" value="1"/>
</dbReference>
<accession>A0AAU7E7Q7</accession>
<evidence type="ECO:0000256" key="1">
    <source>
        <dbReference type="ARBA" id="ARBA00004651"/>
    </source>
</evidence>
<feature type="transmembrane region" description="Helical" evidence="8">
    <location>
        <begin position="381"/>
        <end position="404"/>
    </location>
</feature>
<protein>
    <submittedName>
        <fullName evidence="9">Amino acid carrier protein</fullName>
    </submittedName>
</protein>
<organism evidence="9">
    <name type="scientific">Campylobacter sp. CCS1377</name>
    <dbReference type="NCBI Taxonomy" id="3158229"/>
    <lineage>
        <taxon>Bacteria</taxon>
        <taxon>Pseudomonadati</taxon>
        <taxon>Campylobacterota</taxon>
        <taxon>Epsilonproteobacteria</taxon>
        <taxon>Campylobacterales</taxon>
        <taxon>Campylobacteraceae</taxon>
        <taxon>Campylobacter</taxon>
    </lineage>
</organism>
<keyword evidence="5 8" id="KW-0812">Transmembrane</keyword>
<dbReference type="RefSeq" id="WP_348519031.1">
    <property type="nucleotide sequence ID" value="NZ_CP155620.1"/>
</dbReference>
<dbReference type="InterPro" id="IPR001463">
    <property type="entry name" value="Na/Ala_symport"/>
</dbReference>
<feature type="transmembrane region" description="Helical" evidence="8">
    <location>
        <begin position="342"/>
        <end position="369"/>
    </location>
</feature>
<dbReference type="NCBIfam" id="TIGR00835">
    <property type="entry name" value="agcS"/>
    <property type="match status" value="1"/>
</dbReference>
<name>A0AAU7E7Q7_9BACT</name>
<gene>
    <name evidence="9" type="ORF">AAH949_03850</name>
</gene>
<keyword evidence="3 8" id="KW-0813">Transport</keyword>
<evidence type="ECO:0000256" key="7">
    <source>
        <dbReference type="ARBA" id="ARBA00023136"/>
    </source>
</evidence>
<evidence type="ECO:0000256" key="3">
    <source>
        <dbReference type="ARBA" id="ARBA00022448"/>
    </source>
</evidence>
<dbReference type="GO" id="GO:0005886">
    <property type="term" value="C:plasma membrane"/>
    <property type="evidence" value="ECO:0007669"/>
    <property type="project" value="UniProtKB-SubCell"/>
</dbReference>
<keyword evidence="6 8" id="KW-1133">Transmembrane helix</keyword>
<feature type="transmembrane region" description="Helical" evidence="8">
    <location>
        <begin position="410"/>
        <end position="430"/>
    </location>
</feature>
<feature type="transmembrane region" description="Helical" evidence="8">
    <location>
        <begin position="240"/>
        <end position="260"/>
    </location>
</feature>
<dbReference type="PRINTS" id="PR00175">
    <property type="entry name" value="NAALASMPORT"/>
</dbReference>
<keyword evidence="4 8" id="KW-1003">Cell membrane</keyword>
<comment type="subcellular location">
    <subcellularLocation>
        <location evidence="1 8">Cell membrane</location>
        <topology evidence="1 8">Multi-pass membrane protein</topology>
    </subcellularLocation>
</comment>
<feature type="transmembrane region" description="Helical" evidence="8">
    <location>
        <begin position="12"/>
        <end position="35"/>
    </location>
</feature>
<dbReference type="AlphaFoldDB" id="A0AAU7E7Q7"/>
<feature type="transmembrane region" description="Helical" evidence="8">
    <location>
        <begin position="210"/>
        <end position="228"/>
    </location>
</feature>
<feature type="transmembrane region" description="Helical" evidence="8">
    <location>
        <begin position="145"/>
        <end position="165"/>
    </location>
</feature>
<comment type="similarity">
    <text evidence="2 8">Belongs to the alanine or glycine:cation symporter (AGCS) (TC 2.A.25) family.</text>
</comment>
<evidence type="ECO:0000256" key="5">
    <source>
        <dbReference type="ARBA" id="ARBA00022692"/>
    </source>
</evidence>
<feature type="transmembrane region" description="Helical" evidence="8">
    <location>
        <begin position="297"/>
        <end position="322"/>
    </location>
</feature>